<gene>
    <name evidence="2" type="ORF">CTI12_AA144990</name>
</gene>
<feature type="transmembrane region" description="Helical" evidence="1">
    <location>
        <begin position="15"/>
        <end position="39"/>
    </location>
</feature>
<reference evidence="2 3" key="1">
    <citation type="journal article" date="2018" name="Mol. Plant">
        <title>The genome of Artemisia annua provides insight into the evolution of Asteraceae family and artemisinin biosynthesis.</title>
        <authorList>
            <person name="Shen Q."/>
            <person name="Zhang L."/>
            <person name="Liao Z."/>
            <person name="Wang S."/>
            <person name="Yan T."/>
            <person name="Shi P."/>
            <person name="Liu M."/>
            <person name="Fu X."/>
            <person name="Pan Q."/>
            <person name="Wang Y."/>
            <person name="Lv Z."/>
            <person name="Lu X."/>
            <person name="Zhang F."/>
            <person name="Jiang W."/>
            <person name="Ma Y."/>
            <person name="Chen M."/>
            <person name="Hao X."/>
            <person name="Li L."/>
            <person name="Tang Y."/>
            <person name="Lv G."/>
            <person name="Zhou Y."/>
            <person name="Sun X."/>
            <person name="Brodelius P.E."/>
            <person name="Rose J.K.C."/>
            <person name="Tang K."/>
        </authorList>
    </citation>
    <scope>NUCLEOTIDE SEQUENCE [LARGE SCALE GENOMIC DNA]</scope>
    <source>
        <strain evidence="3">cv. Huhao1</strain>
        <tissue evidence="2">Leaf</tissue>
    </source>
</reference>
<accession>A0A2U1PJR2</accession>
<feature type="transmembrane region" description="Helical" evidence="1">
    <location>
        <begin position="113"/>
        <end position="134"/>
    </location>
</feature>
<evidence type="ECO:0008006" key="4">
    <source>
        <dbReference type="Google" id="ProtNLM"/>
    </source>
</evidence>
<feature type="transmembrane region" description="Helical" evidence="1">
    <location>
        <begin position="281"/>
        <end position="301"/>
    </location>
</feature>
<feature type="transmembrane region" description="Helical" evidence="1">
    <location>
        <begin position="244"/>
        <end position="269"/>
    </location>
</feature>
<keyword evidence="3" id="KW-1185">Reference proteome</keyword>
<dbReference type="Proteomes" id="UP000245207">
    <property type="component" value="Unassembled WGS sequence"/>
</dbReference>
<feature type="transmembrane region" description="Helical" evidence="1">
    <location>
        <begin position="78"/>
        <end position="101"/>
    </location>
</feature>
<evidence type="ECO:0000313" key="2">
    <source>
        <dbReference type="EMBL" id="PWA86001.1"/>
    </source>
</evidence>
<dbReference type="AlphaFoldDB" id="A0A2U1PJR2"/>
<comment type="caution">
    <text evidence="2">The sequence shown here is derived from an EMBL/GenBank/DDBJ whole genome shotgun (WGS) entry which is preliminary data.</text>
</comment>
<name>A0A2U1PJR2_ARTAN</name>
<feature type="transmembrane region" description="Helical" evidence="1">
    <location>
        <begin position="167"/>
        <end position="191"/>
    </location>
</feature>
<evidence type="ECO:0000313" key="3">
    <source>
        <dbReference type="Proteomes" id="UP000245207"/>
    </source>
</evidence>
<dbReference type="EMBL" id="PKPP01001063">
    <property type="protein sequence ID" value="PWA86001.1"/>
    <property type="molecule type" value="Genomic_DNA"/>
</dbReference>
<dbReference type="PANTHER" id="PTHR12242:SF29">
    <property type="entry name" value="TRANSMEMBRANE PROTEIN"/>
    <property type="match status" value="1"/>
</dbReference>
<dbReference type="GO" id="GO:0016020">
    <property type="term" value="C:membrane"/>
    <property type="evidence" value="ECO:0007669"/>
    <property type="project" value="TreeGrafter"/>
</dbReference>
<proteinExistence type="predicted"/>
<keyword evidence="1" id="KW-0812">Transmembrane</keyword>
<dbReference type="PANTHER" id="PTHR12242">
    <property type="entry name" value="OS02G0130600 PROTEIN-RELATED"/>
    <property type="match status" value="1"/>
</dbReference>
<keyword evidence="1" id="KW-0472">Membrane</keyword>
<evidence type="ECO:0000256" key="1">
    <source>
        <dbReference type="SAM" id="Phobius"/>
    </source>
</evidence>
<sequence length="320" mass="37303">MELTLASDTTSLNYWLTWKFFLCVIWVFGSMIIASYLIWKYEGSGNTKTYKDVTQEETDWFLYDGEAWMPCIKGLHPAWLLVYRIISFCLLLAAGVSDVAINGTDLFFYYTQWTLSLVTIYFAFGSLLSVYGCFRHHKTCNVGNNQEFLLPLSHDENITSQRAKSHFLLTAAFWSYVFQIIFQMSAGAAMLTDSVYWMVIVPFLTIVGYELGFLTVVAHSLNLVLLLGDTALNSLCFPWFRISYFLLLTAFYVLFEWILHALVATWWPYPFLDLTVEYAPLWYLLVALLHLPCYSLFFLVVKLKYYILARWFPHSYQTLR</sequence>
<keyword evidence="1" id="KW-1133">Transmembrane helix</keyword>
<dbReference type="OrthoDB" id="419711at2759"/>
<organism evidence="2 3">
    <name type="scientific">Artemisia annua</name>
    <name type="common">Sweet wormwood</name>
    <dbReference type="NCBI Taxonomy" id="35608"/>
    <lineage>
        <taxon>Eukaryota</taxon>
        <taxon>Viridiplantae</taxon>
        <taxon>Streptophyta</taxon>
        <taxon>Embryophyta</taxon>
        <taxon>Tracheophyta</taxon>
        <taxon>Spermatophyta</taxon>
        <taxon>Magnoliopsida</taxon>
        <taxon>eudicotyledons</taxon>
        <taxon>Gunneridae</taxon>
        <taxon>Pentapetalae</taxon>
        <taxon>asterids</taxon>
        <taxon>campanulids</taxon>
        <taxon>Asterales</taxon>
        <taxon>Asteraceae</taxon>
        <taxon>Asteroideae</taxon>
        <taxon>Anthemideae</taxon>
        <taxon>Artemisiinae</taxon>
        <taxon>Artemisia</taxon>
    </lineage>
</organism>
<protein>
    <recommendedName>
        <fullName evidence="4">Transmembrane protein</fullName>
    </recommendedName>
</protein>